<dbReference type="PROSITE" id="PS50103">
    <property type="entry name" value="ZF_C3H1"/>
    <property type="match status" value="3"/>
</dbReference>
<evidence type="ECO:0000259" key="8">
    <source>
        <dbReference type="PROSITE" id="PS50103"/>
    </source>
</evidence>
<protein>
    <submittedName>
        <fullName evidence="9">Zinc finger CCCH domain-containing protein 10</fullName>
    </submittedName>
</protein>
<dbReference type="EMBL" id="HBUF01657166">
    <property type="protein sequence ID" value="CAG6788003.1"/>
    <property type="molecule type" value="Transcribed_RNA"/>
</dbReference>
<dbReference type="EMBL" id="HBUF01365423">
    <property type="protein sequence ID" value="CAG6723292.1"/>
    <property type="molecule type" value="Transcribed_RNA"/>
</dbReference>
<dbReference type="PANTHER" id="PTHR12675:SF6">
    <property type="entry name" value="ZINC FINGER CCCH DOMAIN-CONTAINING PROTEIN 10"/>
    <property type="match status" value="1"/>
</dbReference>
<feature type="compositionally biased region" description="Polar residues" evidence="7">
    <location>
        <begin position="150"/>
        <end position="159"/>
    </location>
</feature>
<dbReference type="GO" id="GO:0003723">
    <property type="term" value="F:RNA binding"/>
    <property type="evidence" value="ECO:0007669"/>
    <property type="project" value="TreeGrafter"/>
</dbReference>
<evidence type="ECO:0000313" key="9">
    <source>
        <dbReference type="EMBL" id="CAG6788006.1"/>
    </source>
</evidence>
<feature type="domain" description="C3H1-type" evidence="8">
    <location>
        <begin position="68"/>
        <end position="94"/>
    </location>
</feature>
<dbReference type="EMBL" id="HBUF01365422">
    <property type="protein sequence ID" value="CAG6723291.1"/>
    <property type="molecule type" value="Transcribed_RNA"/>
</dbReference>
<dbReference type="Gene3D" id="4.10.1000.10">
    <property type="entry name" value="Zinc finger, CCCH-type"/>
    <property type="match status" value="1"/>
</dbReference>
<evidence type="ECO:0000256" key="4">
    <source>
        <dbReference type="ARBA" id="ARBA00022833"/>
    </source>
</evidence>
<evidence type="ECO:0000256" key="3">
    <source>
        <dbReference type="ARBA" id="ARBA00022771"/>
    </source>
</evidence>
<keyword evidence="2" id="KW-0677">Repeat</keyword>
<dbReference type="PANTHER" id="PTHR12675">
    <property type="entry name" value="MUSCLEBLIND-LIKE PROTEIN"/>
    <property type="match status" value="1"/>
</dbReference>
<feature type="region of interest" description="Disordered" evidence="7">
    <location>
        <begin position="1"/>
        <end position="42"/>
    </location>
</feature>
<feature type="zinc finger region" description="C3H1-type" evidence="6">
    <location>
        <begin position="68"/>
        <end position="94"/>
    </location>
</feature>
<feature type="region of interest" description="Disordered" evidence="7">
    <location>
        <begin position="136"/>
        <end position="175"/>
    </location>
</feature>
<dbReference type="InterPro" id="IPR054429">
    <property type="entry name" value="Znf-CCCH_Muscleblind-like"/>
</dbReference>
<evidence type="ECO:0000256" key="5">
    <source>
        <dbReference type="ARBA" id="ARBA00038226"/>
    </source>
</evidence>
<dbReference type="InterPro" id="IPR000571">
    <property type="entry name" value="Znf_CCCH"/>
</dbReference>
<feature type="compositionally biased region" description="Basic residues" evidence="7">
    <location>
        <begin position="1"/>
        <end position="10"/>
    </location>
</feature>
<dbReference type="AlphaFoldDB" id="A0A8D9FF32"/>
<dbReference type="Gene3D" id="3.30.1370.210">
    <property type="match status" value="1"/>
</dbReference>
<feature type="zinc finger region" description="C3H1-type" evidence="6">
    <location>
        <begin position="40"/>
        <end position="66"/>
    </location>
</feature>
<accession>A0A8D9FF32</accession>
<dbReference type="EMBL" id="HBUF01657167">
    <property type="protein sequence ID" value="CAG6788004.1"/>
    <property type="molecule type" value="Transcribed_RNA"/>
</dbReference>
<feature type="domain" description="C3H1-type" evidence="8">
    <location>
        <begin position="40"/>
        <end position="66"/>
    </location>
</feature>
<keyword evidence="4 6" id="KW-0862">Zinc</keyword>
<evidence type="ECO:0000256" key="1">
    <source>
        <dbReference type="ARBA" id="ARBA00022723"/>
    </source>
</evidence>
<feature type="zinc finger region" description="C3H1-type" evidence="6">
    <location>
        <begin position="108"/>
        <end position="134"/>
    </location>
</feature>
<evidence type="ECO:0000256" key="2">
    <source>
        <dbReference type="ARBA" id="ARBA00022737"/>
    </source>
</evidence>
<keyword evidence="1 6" id="KW-0479">Metal-binding</keyword>
<dbReference type="EMBL" id="HBUF01327618">
    <property type="protein sequence ID" value="CAG6696185.1"/>
    <property type="molecule type" value="Transcribed_RNA"/>
</dbReference>
<dbReference type="GO" id="GO:0008270">
    <property type="term" value="F:zinc ion binding"/>
    <property type="evidence" value="ECO:0007669"/>
    <property type="project" value="UniProtKB-KW"/>
</dbReference>
<evidence type="ECO:0000256" key="6">
    <source>
        <dbReference type="PROSITE-ProRule" id="PRU00723"/>
    </source>
</evidence>
<keyword evidence="3 6" id="KW-0863">Zinc-finger</keyword>
<dbReference type="SMART" id="SM00356">
    <property type="entry name" value="ZnF_C3H1"/>
    <property type="match status" value="3"/>
</dbReference>
<dbReference type="EMBL" id="HBUF01327617">
    <property type="protein sequence ID" value="CAG6696184.1"/>
    <property type="molecule type" value="Transcribed_RNA"/>
</dbReference>
<dbReference type="GO" id="GO:0043484">
    <property type="term" value="P:regulation of RNA splicing"/>
    <property type="evidence" value="ECO:0007669"/>
    <property type="project" value="TreeGrafter"/>
</dbReference>
<dbReference type="Pfam" id="PF22628">
    <property type="entry name" value="zf-CCCH_10"/>
    <property type="match status" value="1"/>
</dbReference>
<feature type="domain" description="C3H1-type" evidence="8">
    <location>
        <begin position="108"/>
        <end position="134"/>
    </location>
</feature>
<evidence type="ECO:0000256" key="7">
    <source>
        <dbReference type="SAM" id="MobiDB-lite"/>
    </source>
</evidence>
<dbReference type="EMBL" id="HBUF01657169">
    <property type="protein sequence ID" value="CAG6788006.1"/>
    <property type="molecule type" value="Transcribed_RNA"/>
</dbReference>
<sequence>MKKKKSRSRAKSAQQQPPLVAAPTNDNSNLEPDGNDRPSPGNPGICRDFLRNVCTRENCKFQHETVVGSVQFCHDFQNTRRCPRKHCKYTHGTYEDEQFYLTSGRLPDHLKPVCMNYLKNQCKRAQCKFLHPRVEPDGKSENSVLCLGQTPRQVRVSSTNQPPDDREEEEESLSQENEFLKMRLHELEQHLIELRSNNQFLMEENHRLKQERHHTTSLTTLSTLTGSSVVTALAVPNSTNMTLTMPPHSAGSRVVTALAVPNSTNMTLTMPHSAASVAALAMPHSATSVAALTVPAVTINTKQQVVGGATLVPVSIATMTTATPVSIATVTATPVSIATVTATPVSIATVTTGAPVSITTVSMPPSEHVIYPILTQVCSKMN</sequence>
<reference evidence="9" key="1">
    <citation type="submission" date="2021-05" db="EMBL/GenBank/DDBJ databases">
        <authorList>
            <person name="Alioto T."/>
            <person name="Alioto T."/>
            <person name="Gomez Garrido J."/>
        </authorList>
    </citation>
    <scope>NUCLEOTIDE SEQUENCE</scope>
</reference>
<dbReference type="EMBL" id="HBUF01365421">
    <property type="protein sequence ID" value="CAG6723290.1"/>
    <property type="molecule type" value="Transcribed_RNA"/>
</dbReference>
<dbReference type="EMBL" id="HBUF01657168">
    <property type="protein sequence ID" value="CAG6788005.1"/>
    <property type="molecule type" value="Transcribed_RNA"/>
</dbReference>
<comment type="similarity">
    <text evidence="5">Belongs to the muscleblind family.</text>
</comment>
<name>A0A8D9FF32_9HEMI</name>
<proteinExistence type="inferred from homology"/>
<organism evidence="9">
    <name type="scientific">Cacopsylla melanoneura</name>
    <dbReference type="NCBI Taxonomy" id="428564"/>
    <lineage>
        <taxon>Eukaryota</taxon>
        <taxon>Metazoa</taxon>
        <taxon>Ecdysozoa</taxon>
        <taxon>Arthropoda</taxon>
        <taxon>Hexapoda</taxon>
        <taxon>Insecta</taxon>
        <taxon>Pterygota</taxon>
        <taxon>Neoptera</taxon>
        <taxon>Paraneoptera</taxon>
        <taxon>Hemiptera</taxon>
        <taxon>Sternorrhyncha</taxon>
        <taxon>Psylloidea</taxon>
        <taxon>Psyllidae</taxon>
        <taxon>Psyllinae</taxon>
        <taxon>Cacopsylla</taxon>
    </lineage>
</organism>